<dbReference type="AlphaFoldDB" id="A0A6L2NE35"/>
<evidence type="ECO:0000313" key="2">
    <source>
        <dbReference type="EMBL" id="GEU84493.1"/>
    </source>
</evidence>
<accession>A0A6L2NE35</accession>
<dbReference type="InterPro" id="IPR025724">
    <property type="entry name" value="GAG-pre-integrase_dom"/>
</dbReference>
<feature type="domain" description="GAG-pre-integrase" evidence="1">
    <location>
        <begin position="210"/>
        <end position="280"/>
    </location>
</feature>
<dbReference type="Pfam" id="PF14223">
    <property type="entry name" value="Retrotran_gag_2"/>
    <property type="match status" value="1"/>
</dbReference>
<dbReference type="InterPro" id="IPR039537">
    <property type="entry name" value="Retrotran_Ty1/copia-like"/>
</dbReference>
<gene>
    <name evidence="2" type="ORF">Tci_056471</name>
</gene>
<proteinExistence type="predicted"/>
<name>A0A6L2NE35_TANCI</name>
<reference evidence="2" key="1">
    <citation type="journal article" date="2019" name="Sci. Rep.">
        <title>Draft genome of Tanacetum cinerariifolium, the natural source of mosquito coil.</title>
        <authorList>
            <person name="Yamashiro T."/>
            <person name="Shiraishi A."/>
            <person name="Satake H."/>
            <person name="Nakayama K."/>
        </authorList>
    </citation>
    <scope>NUCLEOTIDE SEQUENCE</scope>
</reference>
<dbReference type="PANTHER" id="PTHR42648:SF32">
    <property type="entry name" value="RIBONUCLEASE H-LIKE DOMAIN, GAG-PRE-INTEGRASE DOMAIN PROTEIN-RELATED"/>
    <property type="match status" value="1"/>
</dbReference>
<protein>
    <submittedName>
        <fullName evidence="2">Retrovirus-related Pol polyprotein from transposon TNT 1-94</fullName>
    </submittedName>
</protein>
<dbReference type="EMBL" id="BKCJ010008905">
    <property type="protein sequence ID" value="GEU84493.1"/>
    <property type="molecule type" value="Genomic_DNA"/>
</dbReference>
<dbReference type="PANTHER" id="PTHR42648">
    <property type="entry name" value="TRANSPOSASE, PUTATIVE-RELATED"/>
    <property type="match status" value="1"/>
</dbReference>
<evidence type="ECO:0000259" key="1">
    <source>
        <dbReference type="Pfam" id="PF13976"/>
    </source>
</evidence>
<comment type="caution">
    <text evidence="2">The sequence shown here is derived from an EMBL/GenBank/DDBJ whole genome shotgun (WGS) entry which is preliminary data.</text>
</comment>
<dbReference type="Pfam" id="PF13976">
    <property type="entry name" value="gag_pre-integrs"/>
    <property type="match status" value="1"/>
</dbReference>
<organism evidence="2">
    <name type="scientific">Tanacetum cinerariifolium</name>
    <name type="common">Dalmatian daisy</name>
    <name type="synonym">Chrysanthemum cinerariifolium</name>
    <dbReference type="NCBI Taxonomy" id="118510"/>
    <lineage>
        <taxon>Eukaryota</taxon>
        <taxon>Viridiplantae</taxon>
        <taxon>Streptophyta</taxon>
        <taxon>Embryophyta</taxon>
        <taxon>Tracheophyta</taxon>
        <taxon>Spermatophyta</taxon>
        <taxon>Magnoliopsida</taxon>
        <taxon>eudicotyledons</taxon>
        <taxon>Gunneridae</taxon>
        <taxon>Pentapetalae</taxon>
        <taxon>asterids</taxon>
        <taxon>campanulids</taxon>
        <taxon>Asterales</taxon>
        <taxon>Asteraceae</taxon>
        <taxon>Asteroideae</taxon>
        <taxon>Anthemideae</taxon>
        <taxon>Anthemidinae</taxon>
        <taxon>Tanacetum</taxon>
    </lineage>
</organism>
<sequence length="780" mass="89159">MSCLSDDIMEVVISCETAKAAWTDLVYSFEGLPDTKENRIMDLKLEYQTFRAKPTESLSHTYTRYKTLLNELANDGVNLSKPKINEDNLIQRRYSDTKKALTTTPPSTAISTAFFSNNVIQDFQENSNDEKDYKVEYKKMKAKLALLEANPFMSQTPKTFQPKNKGLVAEIFDWDKEEVSNDEQVTHVKQGTIFNANKEIVLIAPKRNDVYVIDMLSLTPNGACFFAKASDSINWLWHKRLSYLNFKNINKLAKQNKVLGLPSLVYSKDKPCSSCEKGKHHRASFKTKQNFSIRKCLHLLHMDLFGLVSLMSINHEKYTIVIVDEYSRVINTRRQQVEETYHVIFDESMEAISKLLNFNPGRVPLPKSQAVNESFKPTDTLITPKSSKDSKAESYIYLPPLKNIQGASPSSEILKAKAKPFSPCTYYGFNDHRPNDCRNYLECEIYRSYDHFTLGHKRVIHIRGGVLAQSSQSSESSISVKCNTCGSTVHSITDHNEFDHFKKGYSFVSKAFRVINTRRQQVEETYHVIFDESMEAIRFTNTSEDEIRINDSSRYPLDEFIHEDDPSRKYQANSDISYYFILHGSSLTKLAQEKHVPEVIAPNKPDIPLIEDTEGQHIELVNIIGDLGKSMLTRSMAAKLTAASASECLFVDFLSKIEPKKVSEALKHPRWVDAMQEELNQLYKNKVWGLVPLPYGKTVIGSKWVFGNKKDKYVARMEAIKIFLAFATYMNFKVYQMDVKSAFLNDLDYAGCNMDRKSTLAEAKYVTADGCYASILWMKS</sequence>